<evidence type="ECO:0000259" key="5">
    <source>
        <dbReference type="Pfam" id="PF01494"/>
    </source>
</evidence>
<comment type="similarity">
    <text evidence="1">Belongs to the PheA/TfdB FAD monooxygenase family.</text>
</comment>
<keyword evidence="3" id="KW-0274">FAD</keyword>
<dbReference type="OrthoDB" id="1716816at2759"/>
<dbReference type="RefSeq" id="XP_067549441.1">
    <property type="nucleotide sequence ID" value="XM_067691036.1"/>
</dbReference>
<dbReference type="InterPro" id="IPR038220">
    <property type="entry name" value="PHOX_C_sf"/>
</dbReference>
<dbReference type="SUPFAM" id="SSF52833">
    <property type="entry name" value="Thioredoxin-like"/>
    <property type="match status" value="1"/>
</dbReference>
<dbReference type="FunFam" id="3.40.30.20:FF:000001">
    <property type="entry name" value="3-hydroxybenzoate 4-monooxygenase"/>
    <property type="match status" value="1"/>
</dbReference>
<dbReference type="InterPro" id="IPR012941">
    <property type="entry name" value="Phe_hydrox_C_dim_dom"/>
</dbReference>
<dbReference type="Gene3D" id="3.50.50.60">
    <property type="entry name" value="FAD/NAD(P)-binding domain"/>
    <property type="match status" value="1"/>
</dbReference>
<accession>A0A8H7ZEF3</accession>
<organism evidence="7 8">
    <name type="scientific">Candida metapsilosis</name>
    <dbReference type="NCBI Taxonomy" id="273372"/>
    <lineage>
        <taxon>Eukaryota</taxon>
        <taxon>Fungi</taxon>
        <taxon>Dikarya</taxon>
        <taxon>Ascomycota</taxon>
        <taxon>Saccharomycotina</taxon>
        <taxon>Pichiomycetes</taxon>
        <taxon>Debaryomycetaceae</taxon>
        <taxon>Candida/Lodderomyces clade</taxon>
        <taxon>Candida</taxon>
    </lineage>
</organism>
<evidence type="ECO:0008006" key="9">
    <source>
        <dbReference type="Google" id="ProtNLM"/>
    </source>
</evidence>
<evidence type="ECO:0000256" key="1">
    <source>
        <dbReference type="ARBA" id="ARBA00007801"/>
    </source>
</evidence>
<feature type="domain" description="FAD-binding" evidence="5">
    <location>
        <begin position="11"/>
        <end position="428"/>
    </location>
</feature>
<evidence type="ECO:0000256" key="2">
    <source>
        <dbReference type="ARBA" id="ARBA00022630"/>
    </source>
</evidence>
<dbReference type="InterPro" id="IPR036249">
    <property type="entry name" value="Thioredoxin-like_sf"/>
</dbReference>
<evidence type="ECO:0000259" key="6">
    <source>
        <dbReference type="Pfam" id="PF07976"/>
    </source>
</evidence>
<evidence type="ECO:0000313" key="8">
    <source>
        <dbReference type="Proteomes" id="UP000669133"/>
    </source>
</evidence>
<dbReference type="GO" id="GO:0071949">
    <property type="term" value="F:FAD binding"/>
    <property type="evidence" value="ECO:0007669"/>
    <property type="project" value="InterPro"/>
</dbReference>
<keyword evidence="2" id="KW-0285">Flavoprotein</keyword>
<dbReference type="Proteomes" id="UP000669133">
    <property type="component" value="Unassembled WGS sequence"/>
</dbReference>
<dbReference type="SUPFAM" id="SSF51905">
    <property type="entry name" value="FAD/NAD(P)-binding domain"/>
    <property type="match status" value="1"/>
</dbReference>
<name>A0A8H7ZEF3_9ASCO</name>
<dbReference type="Gene3D" id="3.30.9.10">
    <property type="entry name" value="D-Amino Acid Oxidase, subunit A, domain 2"/>
    <property type="match status" value="1"/>
</dbReference>
<dbReference type="Pfam" id="PF07976">
    <property type="entry name" value="Phe_hydrox_dim"/>
    <property type="match status" value="1"/>
</dbReference>
<protein>
    <recommendedName>
        <fullName evidence="9">Phenol 2-monooxygenase</fullName>
    </recommendedName>
</protein>
<dbReference type="EMBL" id="JAEOAQ010000002">
    <property type="protein sequence ID" value="KAG5420325.1"/>
    <property type="molecule type" value="Genomic_DNA"/>
</dbReference>
<feature type="domain" description="Phenol hydroxylase-like C-terminal dimerisation" evidence="6">
    <location>
        <begin position="480"/>
        <end position="688"/>
    </location>
</feature>
<dbReference type="InterPro" id="IPR036188">
    <property type="entry name" value="FAD/NAD-bd_sf"/>
</dbReference>
<dbReference type="GO" id="GO:0016709">
    <property type="term" value="F:oxidoreductase activity, acting on paired donors, with incorporation or reduction of molecular oxygen, NAD(P)H as one donor, and incorporation of one atom of oxygen"/>
    <property type="evidence" value="ECO:0007669"/>
    <property type="project" value="UniProtKB-ARBA"/>
</dbReference>
<evidence type="ECO:0000256" key="3">
    <source>
        <dbReference type="ARBA" id="ARBA00022827"/>
    </source>
</evidence>
<dbReference type="InterPro" id="IPR050641">
    <property type="entry name" value="RIFMO-like"/>
</dbReference>
<proteinExistence type="inferred from homology"/>
<dbReference type="SUPFAM" id="SSF54373">
    <property type="entry name" value="FAD-linked reductases, C-terminal domain"/>
    <property type="match status" value="1"/>
</dbReference>
<reference evidence="7 8" key="1">
    <citation type="submission" date="2020-12" db="EMBL/GenBank/DDBJ databases">
        <title>Effect of drift, selection, and recombination on the evolution of hybrid genomes in Candida yeast pathogens.</title>
        <authorList>
            <person name="Mixao V."/>
            <person name="Ksiezopolska E."/>
            <person name="Saus E."/>
            <person name="Boekhout T."/>
            <person name="Gacser A."/>
            <person name="Gabaldon T."/>
        </authorList>
    </citation>
    <scope>NUCLEOTIDE SEQUENCE [LARGE SCALE GENOMIC DNA]</scope>
    <source>
        <strain evidence="7 8">BP57</strain>
    </source>
</reference>
<dbReference type="GeneID" id="93650835"/>
<gene>
    <name evidence="7" type="ORF">I9W82_002206</name>
</gene>
<dbReference type="AlphaFoldDB" id="A0A8H7ZEF3"/>
<dbReference type="Pfam" id="PF01494">
    <property type="entry name" value="FAD_binding_3"/>
    <property type="match status" value="1"/>
</dbReference>
<dbReference type="CDD" id="cd02979">
    <property type="entry name" value="PHOX_C"/>
    <property type="match status" value="1"/>
</dbReference>
<comment type="caution">
    <text evidence="7">The sequence shown here is derived from an EMBL/GenBank/DDBJ whole genome shotgun (WGS) entry which is preliminary data.</text>
</comment>
<dbReference type="Gene3D" id="3.40.30.20">
    <property type="match status" value="1"/>
</dbReference>
<evidence type="ECO:0000313" key="7">
    <source>
        <dbReference type="EMBL" id="KAG5420325.1"/>
    </source>
</evidence>
<keyword evidence="8" id="KW-1185">Reference proteome</keyword>
<sequence length="713" mass="80357">MPSQKTIKESKTDVLIIGAGPSGLMCAVWLARCGIPFRIIDKRDGKIFAGQADGLQSRSFEIFQSFSEDQFDFVTLDKAWKASNDMMEMSFWSPDEKGNLARRSRIPDFIPGISRFHECVIHQGKIENWLCNSIDEFSEGKVKVERPYLPVSIKIDETKKDDQDYAVEILVKKLADDMAAPEQYGNIANGLFRAFEGDQDKFYADHVSEGNVEDFELIKAKYVLGSDGAHSWVRKQLEIEMQGESTDFIWGVVDVVPITDFPDIRSRCAIHSKDSGSMMVIPRENDLCRFYIQLKEVSREDDGNNTADGAKSKGRIDRSKITPESIVKQAKDIIKPFKLDVTDVSWFTGYQIGQRVATGFHRNNRVFISGDACHTHSPKAGQGMNVSMQDAYNLGFKFALVCKGLAKSDILQTYELERKKVAHDLINFDHKFSRLFSGKPMIPSAEKLEGSTNEEGGVDLDEFHQVYVQGGKFASGTISDYQDSVMVKRTGAKAREGEESEGVFHPLANKVAVGRRLFSDLVLGQIDYKLLHLADKMPSDGRFRVLIFPGDLHQHKSNWDILNKFNDVIQGEDSFVKRYTPVNAFGNSVIEILTIHASQRNDIEFHDFPQFTRSIDFKGRTDYWSIFSGAGKSYDGVSVDIYKTYGIDKKAGAILIARPDTHIAQVVEFSLDGLKQVDEYFSGFMIDQRNKVSPEKDKSVNDAIRFVQPRLAV</sequence>
<dbReference type="PANTHER" id="PTHR43004">
    <property type="entry name" value="TRK SYSTEM POTASSIUM UPTAKE PROTEIN"/>
    <property type="match status" value="1"/>
</dbReference>
<dbReference type="PRINTS" id="PR00420">
    <property type="entry name" value="RNGMNOXGNASE"/>
</dbReference>
<evidence type="ECO:0000256" key="4">
    <source>
        <dbReference type="ARBA" id="ARBA00023002"/>
    </source>
</evidence>
<dbReference type="InterPro" id="IPR002938">
    <property type="entry name" value="FAD-bd"/>
</dbReference>
<keyword evidence="4" id="KW-0560">Oxidoreductase</keyword>
<dbReference type="PANTHER" id="PTHR43004:SF20">
    <property type="entry name" value="2-MONOOXYGENASE, PUTATIVE (AFU_ORTHOLOGUE AFUA_1G13660)-RELATED"/>
    <property type="match status" value="1"/>
</dbReference>